<organism evidence="3 4">
    <name type="scientific">Salvia divinorum</name>
    <name type="common">Maria pastora</name>
    <name type="synonym">Diviner's sage</name>
    <dbReference type="NCBI Taxonomy" id="28513"/>
    <lineage>
        <taxon>Eukaryota</taxon>
        <taxon>Viridiplantae</taxon>
        <taxon>Streptophyta</taxon>
        <taxon>Embryophyta</taxon>
        <taxon>Tracheophyta</taxon>
        <taxon>Spermatophyta</taxon>
        <taxon>Magnoliopsida</taxon>
        <taxon>eudicotyledons</taxon>
        <taxon>Gunneridae</taxon>
        <taxon>Pentapetalae</taxon>
        <taxon>asterids</taxon>
        <taxon>lamiids</taxon>
        <taxon>Lamiales</taxon>
        <taxon>Lamiaceae</taxon>
        <taxon>Nepetoideae</taxon>
        <taxon>Mentheae</taxon>
        <taxon>Salviinae</taxon>
        <taxon>Salvia</taxon>
        <taxon>Salvia subgen. Calosphace</taxon>
    </lineage>
</organism>
<dbReference type="Gene3D" id="3.30.70.330">
    <property type="match status" value="1"/>
</dbReference>
<proteinExistence type="predicted"/>
<dbReference type="CDD" id="cd12277">
    <property type="entry name" value="RRM3_MEI2_EAR1_like"/>
    <property type="match status" value="1"/>
</dbReference>
<dbReference type="Proteomes" id="UP001567538">
    <property type="component" value="Unassembled WGS sequence"/>
</dbReference>
<evidence type="ECO:0000256" key="1">
    <source>
        <dbReference type="SAM" id="MobiDB-lite"/>
    </source>
</evidence>
<dbReference type="InterPro" id="IPR012677">
    <property type="entry name" value="Nucleotide-bd_a/b_plait_sf"/>
</dbReference>
<accession>A0ABD1GLE2</accession>
<reference evidence="3 4" key="1">
    <citation type="submission" date="2024-06" db="EMBL/GenBank/DDBJ databases">
        <title>A chromosome level genome sequence of Diviner's sage (Salvia divinorum).</title>
        <authorList>
            <person name="Ford S.A."/>
            <person name="Ro D.-K."/>
            <person name="Ness R.W."/>
            <person name="Phillips M.A."/>
        </authorList>
    </citation>
    <scope>NUCLEOTIDE SEQUENCE [LARGE SCALE GENOMIC DNA]</scope>
    <source>
        <strain evidence="3">SAF-2024a</strain>
        <tissue evidence="3">Leaf</tissue>
    </source>
</reference>
<feature type="domain" description="Mei2-like C-terminal RNA recognition motif" evidence="2">
    <location>
        <begin position="123"/>
        <end position="229"/>
    </location>
</feature>
<dbReference type="EMBL" id="JBEAFC010000008">
    <property type="protein sequence ID" value="KAL1543888.1"/>
    <property type="molecule type" value="Genomic_DNA"/>
</dbReference>
<dbReference type="InterPro" id="IPR007201">
    <property type="entry name" value="Mei2-like_Rrm_C"/>
</dbReference>
<comment type="caution">
    <text evidence="3">The sequence shown here is derived from an EMBL/GenBank/DDBJ whole genome shotgun (WGS) entry which is preliminary data.</text>
</comment>
<evidence type="ECO:0000313" key="3">
    <source>
        <dbReference type="EMBL" id="KAL1543888.1"/>
    </source>
</evidence>
<evidence type="ECO:0000259" key="2">
    <source>
        <dbReference type="Pfam" id="PF04059"/>
    </source>
</evidence>
<feature type="compositionally biased region" description="Pro residues" evidence="1">
    <location>
        <begin position="89"/>
        <end position="99"/>
    </location>
</feature>
<evidence type="ECO:0000313" key="4">
    <source>
        <dbReference type="Proteomes" id="UP001567538"/>
    </source>
</evidence>
<sequence length="271" mass="30984">MCVKLPAQLNPHAEEWRPIASLPPPLPRLPHALFSYAPPLFAAPPPLQYYQVPVTFPTDIYAHNHAISDQQHRPKKGIKKLLPPRLRSAPPPPPPPPPKLEWRQKNTPVVDFSTSPAAALSSKTTLMIKNIPNQLRRDFMLKFLDGYCKTHSVAYDFLYLPFDFRKLGNLGYAFVNFTNAAAAVKMKKVLSNFKWREYYTDDGETVCSHKVCEIKWARVQGKEALIRRFEKTTFVCDDREFLPVVLDPPRDGTDRNPAEPVNVGRICRRSR</sequence>
<dbReference type="AlphaFoldDB" id="A0ABD1GLE2"/>
<protein>
    <submittedName>
        <fullName evidence="3">Protein MEI2-like 7</fullName>
    </submittedName>
</protein>
<dbReference type="Pfam" id="PF04059">
    <property type="entry name" value="RRM_2"/>
    <property type="match status" value="1"/>
</dbReference>
<name>A0ABD1GLE2_SALDI</name>
<gene>
    <name evidence="3" type="ORF">AAHA92_20804</name>
</gene>
<feature type="region of interest" description="Disordered" evidence="1">
    <location>
        <begin position="81"/>
        <end position="101"/>
    </location>
</feature>
<dbReference type="SUPFAM" id="SSF54928">
    <property type="entry name" value="RNA-binding domain, RBD"/>
    <property type="match status" value="1"/>
</dbReference>
<dbReference type="InterPro" id="IPR035979">
    <property type="entry name" value="RBD_domain_sf"/>
</dbReference>
<keyword evidence="4" id="KW-1185">Reference proteome</keyword>